<reference evidence="2" key="1">
    <citation type="journal article" date="2015" name="Nature">
        <title>Complex archaea that bridge the gap between prokaryotes and eukaryotes.</title>
        <authorList>
            <person name="Spang A."/>
            <person name="Saw J.H."/>
            <person name="Jorgensen S.L."/>
            <person name="Zaremba-Niedzwiedzka K."/>
            <person name="Martijn J."/>
            <person name="Lind A.E."/>
            <person name="van Eijk R."/>
            <person name="Schleper C."/>
            <person name="Guy L."/>
            <person name="Ettema T.J."/>
        </authorList>
    </citation>
    <scope>NUCLEOTIDE SEQUENCE</scope>
</reference>
<feature type="transmembrane region" description="Helical" evidence="1">
    <location>
        <begin position="111"/>
        <end position="135"/>
    </location>
</feature>
<dbReference type="AlphaFoldDB" id="A0A0F9EJ88"/>
<feature type="transmembrane region" description="Helical" evidence="1">
    <location>
        <begin position="21"/>
        <end position="45"/>
    </location>
</feature>
<feature type="transmembrane region" description="Helical" evidence="1">
    <location>
        <begin position="84"/>
        <end position="104"/>
    </location>
</feature>
<organism evidence="2">
    <name type="scientific">marine sediment metagenome</name>
    <dbReference type="NCBI Taxonomy" id="412755"/>
    <lineage>
        <taxon>unclassified sequences</taxon>
        <taxon>metagenomes</taxon>
        <taxon>ecological metagenomes</taxon>
    </lineage>
</organism>
<keyword evidence="1" id="KW-0472">Membrane</keyword>
<evidence type="ECO:0000256" key="1">
    <source>
        <dbReference type="SAM" id="Phobius"/>
    </source>
</evidence>
<evidence type="ECO:0000313" key="2">
    <source>
        <dbReference type="EMBL" id="KKL66341.1"/>
    </source>
</evidence>
<keyword evidence="1" id="KW-1133">Transmembrane helix</keyword>
<protein>
    <submittedName>
        <fullName evidence="2">Uncharacterized protein</fullName>
    </submittedName>
</protein>
<accession>A0A0F9EJ88</accession>
<keyword evidence="1" id="KW-0812">Transmembrane</keyword>
<sequence>MIFFFFSFGRKKLMNNKQGTYADVFIFMIMAFVIVVFFGIMFYGFTLFNTALTSIQFDIGETNFTAIVNSTWGEVYSAYGQLRALTYVLIFGMILTILVSAWAVRRPPIFLVIWIITSLVAILAGVYISNAYQLLLTNPDFGSTLQSFTGASYMLLYLPYLAGIVSLFAGLISLIGLNRSRREEGQP</sequence>
<proteinExistence type="predicted"/>
<name>A0A0F9EJ88_9ZZZZ</name>
<comment type="caution">
    <text evidence="2">The sequence shown here is derived from an EMBL/GenBank/DDBJ whole genome shotgun (WGS) entry which is preliminary data.</text>
</comment>
<gene>
    <name evidence="2" type="ORF">LCGC14_2145950</name>
</gene>
<feature type="transmembrane region" description="Helical" evidence="1">
    <location>
        <begin position="155"/>
        <end position="177"/>
    </location>
</feature>
<dbReference type="EMBL" id="LAZR01027237">
    <property type="protein sequence ID" value="KKL66341.1"/>
    <property type="molecule type" value="Genomic_DNA"/>
</dbReference>